<dbReference type="Proteomes" id="UP000593570">
    <property type="component" value="Unassembled WGS sequence"/>
</dbReference>
<protein>
    <submittedName>
        <fullName evidence="1">Uncharacterized protein</fullName>
    </submittedName>
</protein>
<gene>
    <name evidence="1" type="ORF">HZS61_006109</name>
</gene>
<evidence type="ECO:0000313" key="1">
    <source>
        <dbReference type="EMBL" id="KAF6514975.1"/>
    </source>
</evidence>
<reference evidence="1 2" key="1">
    <citation type="journal article" date="2020" name="bioRxiv">
        <title>A chromosome-scale genome assembly for the Fusarium oxysporum strain Fo5176 to establish a model Arabidopsis-fungal pathosystem.</title>
        <authorList>
            <person name="Fokkens L."/>
            <person name="Guo L."/>
            <person name="Dora S."/>
            <person name="Wang B."/>
            <person name="Ye K."/>
            <person name="Sanchez-Rodriguez C."/>
            <person name="Croll D."/>
        </authorList>
    </citation>
    <scope>NUCLEOTIDE SEQUENCE [LARGE SCALE GENOMIC DNA]</scope>
    <source>
        <strain evidence="1 2">Fo5176</strain>
    </source>
</reference>
<name>A0A8H6GCA1_FUSOX</name>
<evidence type="ECO:0000313" key="2">
    <source>
        <dbReference type="Proteomes" id="UP000593570"/>
    </source>
</evidence>
<organism evidence="1 2">
    <name type="scientific">Fusarium oxysporum f. sp. conglutinans</name>
    <dbReference type="NCBI Taxonomy" id="100902"/>
    <lineage>
        <taxon>Eukaryota</taxon>
        <taxon>Fungi</taxon>
        <taxon>Dikarya</taxon>
        <taxon>Ascomycota</taxon>
        <taxon>Pezizomycotina</taxon>
        <taxon>Sordariomycetes</taxon>
        <taxon>Hypocreomycetidae</taxon>
        <taxon>Hypocreales</taxon>
        <taxon>Nectriaceae</taxon>
        <taxon>Fusarium</taxon>
        <taxon>Fusarium oxysporum species complex</taxon>
    </lineage>
</organism>
<proteinExistence type="predicted"/>
<dbReference type="EMBL" id="JACDXP010000015">
    <property type="protein sequence ID" value="KAF6514975.1"/>
    <property type="molecule type" value="Genomic_DNA"/>
</dbReference>
<dbReference type="AlphaFoldDB" id="A0A8H6GCA1"/>
<sequence length="103" mass="12130">MYEFNTVKTIPTPDNQVNQIAWKNNKLVLFLTTVFTGADDERVLRLAAHRGWNGWKWTLRVGPWNGWTWKWKCVDAIKGQYTLWHLYILKELLRALNIASAMP</sequence>
<accession>A0A8H6GCA1</accession>
<comment type="caution">
    <text evidence="1">The sequence shown here is derived from an EMBL/GenBank/DDBJ whole genome shotgun (WGS) entry which is preliminary data.</text>
</comment>